<comment type="similarity">
    <text evidence="1 7">Belongs to the enoyl-CoA hydratase/isomerase family.</text>
</comment>
<dbReference type="AlphaFoldDB" id="A0A346Y1N9"/>
<comment type="catalytic activity">
    <reaction evidence="5">
        <text>a (3S)-3-hydroxyacyl-CoA = a (2E)-enoyl-CoA + H2O</text>
        <dbReference type="Rhea" id="RHEA:16105"/>
        <dbReference type="ChEBI" id="CHEBI:15377"/>
        <dbReference type="ChEBI" id="CHEBI:57318"/>
        <dbReference type="ChEBI" id="CHEBI:58856"/>
        <dbReference type="EC" id="4.2.1.17"/>
    </reaction>
</comment>
<dbReference type="EMBL" id="CP031165">
    <property type="protein sequence ID" value="AXV08386.1"/>
    <property type="molecule type" value="Genomic_DNA"/>
</dbReference>
<dbReference type="Proteomes" id="UP000264006">
    <property type="component" value="Chromosome"/>
</dbReference>
<reference evidence="8 9" key="1">
    <citation type="submission" date="2018-09" db="EMBL/GenBank/DDBJ databases">
        <title>Complete genome sequence of Euzebya sp. DY32-46 isolated from seawater of Pacific Ocean.</title>
        <authorList>
            <person name="Xu L."/>
            <person name="Wu Y.-H."/>
            <person name="Xu X.-W."/>
        </authorList>
    </citation>
    <scope>NUCLEOTIDE SEQUENCE [LARGE SCALE GENOMIC DNA]</scope>
    <source>
        <strain evidence="8 9">DY32-46</strain>
    </source>
</reference>
<dbReference type="Gene3D" id="1.10.12.10">
    <property type="entry name" value="Lyase 2-enoyl-coa Hydratase, Chain A, domain 2"/>
    <property type="match status" value="1"/>
</dbReference>
<evidence type="ECO:0000256" key="1">
    <source>
        <dbReference type="ARBA" id="ARBA00005254"/>
    </source>
</evidence>
<sequence>MGEFVTVTTDAHGVATIRLDRAPVNALNPQIWAELREAGQVCTDDNDIKAVVIWGGPKVFAAGADIKAMRAMDFQEFFAAGGGLQESFKTLARIPKVTIAAVNGYALGGGCELSLTADFRYAADNAKFGQPEIKLGLIPGAGGSQRLTRLIGVSKAKEWVYGGEMYDAQTCEQLGLVDRVYPADEVYDRAVEAARAYAKGPYALRMAKKAIDEGIEMDIDAALRLETTLFTACFATEDQKLGMDAFIAKGAAEFTQR</sequence>
<dbReference type="EC" id="4.2.1.17" evidence="2"/>
<dbReference type="GO" id="GO:0004300">
    <property type="term" value="F:enoyl-CoA hydratase activity"/>
    <property type="evidence" value="ECO:0007669"/>
    <property type="project" value="UniProtKB-EC"/>
</dbReference>
<dbReference type="FunFam" id="3.90.226.10:FF:000009">
    <property type="entry name" value="Carnitinyl-CoA dehydratase"/>
    <property type="match status" value="1"/>
</dbReference>
<evidence type="ECO:0000313" key="9">
    <source>
        <dbReference type="Proteomes" id="UP000264006"/>
    </source>
</evidence>
<keyword evidence="9" id="KW-1185">Reference proteome</keyword>
<organism evidence="8 9">
    <name type="scientific">Euzebya pacifica</name>
    <dbReference type="NCBI Taxonomy" id="1608957"/>
    <lineage>
        <taxon>Bacteria</taxon>
        <taxon>Bacillati</taxon>
        <taxon>Actinomycetota</taxon>
        <taxon>Nitriliruptoria</taxon>
        <taxon>Euzebyales</taxon>
    </lineage>
</organism>
<dbReference type="PANTHER" id="PTHR11941">
    <property type="entry name" value="ENOYL-COA HYDRATASE-RELATED"/>
    <property type="match status" value="1"/>
</dbReference>
<dbReference type="KEGG" id="euz:DVS28_a3713"/>
<protein>
    <recommendedName>
        <fullName evidence="2">enoyl-CoA hydratase</fullName>
        <ecNumber evidence="2">4.2.1.17</ecNumber>
    </recommendedName>
</protein>
<keyword evidence="4" id="KW-0456">Lyase</keyword>
<accession>A0A346Y1N9</accession>
<proteinExistence type="inferred from homology"/>
<evidence type="ECO:0000256" key="4">
    <source>
        <dbReference type="ARBA" id="ARBA00023239"/>
    </source>
</evidence>
<dbReference type="FunFam" id="1.10.12.10:FF:000001">
    <property type="entry name" value="Probable enoyl-CoA hydratase, mitochondrial"/>
    <property type="match status" value="1"/>
</dbReference>
<dbReference type="InterPro" id="IPR014748">
    <property type="entry name" value="Enoyl-CoA_hydra_C"/>
</dbReference>
<dbReference type="Gene3D" id="3.90.226.10">
    <property type="entry name" value="2-enoyl-CoA Hydratase, Chain A, domain 1"/>
    <property type="match status" value="1"/>
</dbReference>
<dbReference type="RefSeq" id="WP_114592735.1">
    <property type="nucleotide sequence ID" value="NZ_CAXIBR010000040.1"/>
</dbReference>
<evidence type="ECO:0000256" key="3">
    <source>
        <dbReference type="ARBA" id="ARBA00023098"/>
    </source>
</evidence>
<evidence type="ECO:0000313" key="8">
    <source>
        <dbReference type="EMBL" id="AXV08386.1"/>
    </source>
</evidence>
<evidence type="ECO:0000256" key="7">
    <source>
        <dbReference type="RuleBase" id="RU003707"/>
    </source>
</evidence>
<comment type="catalytic activity">
    <reaction evidence="6">
        <text>a 4-saturated-(3S)-3-hydroxyacyl-CoA = a (3E)-enoyl-CoA + H2O</text>
        <dbReference type="Rhea" id="RHEA:20724"/>
        <dbReference type="ChEBI" id="CHEBI:15377"/>
        <dbReference type="ChEBI" id="CHEBI:58521"/>
        <dbReference type="ChEBI" id="CHEBI:137480"/>
        <dbReference type="EC" id="4.2.1.17"/>
    </reaction>
</comment>
<dbReference type="SUPFAM" id="SSF52096">
    <property type="entry name" value="ClpP/crotonase"/>
    <property type="match status" value="1"/>
</dbReference>
<dbReference type="InterPro" id="IPR029045">
    <property type="entry name" value="ClpP/crotonase-like_dom_sf"/>
</dbReference>
<name>A0A346Y1N9_9ACTN</name>
<dbReference type="PROSITE" id="PS00166">
    <property type="entry name" value="ENOYL_COA_HYDRATASE"/>
    <property type="match status" value="1"/>
</dbReference>
<keyword evidence="3" id="KW-0443">Lipid metabolism</keyword>
<dbReference type="Pfam" id="PF00378">
    <property type="entry name" value="ECH_1"/>
    <property type="match status" value="1"/>
</dbReference>
<dbReference type="CDD" id="cd06558">
    <property type="entry name" value="crotonase-like"/>
    <property type="match status" value="1"/>
</dbReference>
<evidence type="ECO:0000256" key="2">
    <source>
        <dbReference type="ARBA" id="ARBA00012076"/>
    </source>
</evidence>
<gene>
    <name evidence="8" type="ORF">DVS28_a3713</name>
</gene>
<evidence type="ECO:0000256" key="6">
    <source>
        <dbReference type="ARBA" id="ARBA00023717"/>
    </source>
</evidence>
<dbReference type="PANTHER" id="PTHR11941:SF169">
    <property type="entry name" value="(7AS)-7A-METHYL-1,5-DIOXO-2,3,5,6,7,7A-HEXAHYDRO-1H-INDENE-CARBOXYL-COA HYDROLASE"/>
    <property type="match status" value="1"/>
</dbReference>
<dbReference type="InterPro" id="IPR001753">
    <property type="entry name" value="Enoyl-CoA_hydra/iso"/>
</dbReference>
<evidence type="ECO:0000256" key="5">
    <source>
        <dbReference type="ARBA" id="ARBA00023709"/>
    </source>
</evidence>
<dbReference type="OrthoDB" id="341912at2"/>
<dbReference type="InterPro" id="IPR018376">
    <property type="entry name" value="Enoyl-CoA_hyd/isom_CS"/>
</dbReference>
<dbReference type="GO" id="GO:0006635">
    <property type="term" value="P:fatty acid beta-oxidation"/>
    <property type="evidence" value="ECO:0007669"/>
    <property type="project" value="TreeGrafter"/>
</dbReference>